<evidence type="ECO:0000256" key="6">
    <source>
        <dbReference type="PIRSR" id="PIRSR600888-3"/>
    </source>
</evidence>
<evidence type="ECO:0000256" key="2">
    <source>
        <dbReference type="ARBA" id="ARBA00001997"/>
    </source>
</evidence>
<dbReference type="Proteomes" id="UP000546701">
    <property type="component" value="Unassembled WGS sequence"/>
</dbReference>
<evidence type="ECO:0000313" key="9">
    <source>
        <dbReference type="Proteomes" id="UP000546701"/>
    </source>
</evidence>
<dbReference type="PANTHER" id="PTHR21047:SF2">
    <property type="entry name" value="THYMIDINE DIPHOSPHO-4-KETO-RHAMNOSE 3,5-EPIMERASE"/>
    <property type="match status" value="1"/>
</dbReference>
<dbReference type="EMBL" id="JACIJR010000005">
    <property type="protein sequence ID" value="MBB5729835.1"/>
    <property type="molecule type" value="Genomic_DNA"/>
</dbReference>
<dbReference type="Pfam" id="PF00908">
    <property type="entry name" value="dTDP_sugar_isom"/>
    <property type="match status" value="1"/>
</dbReference>
<keyword evidence="9" id="KW-1185">Reference proteome</keyword>
<dbReference type="InterPro" id="IPR000888">
    <property type="entry name" value="RmlC-like"/>
</dbReference>
<evidence type="ECO:0000256" key="1">
    <source>
        <dbReference type="ARBA" id="ARBA00001298"/>
    </source>
</evidence>
<feature type="site" description="Participates in a stacking interaction with the thymidine ring of dTDP-4-oxo-6-deoxyglucose" evidence="6">
    <location>
        <position position="133"/>
    </location>
</feature>
<organism evidence="8 9">
    <name type="scientific">Sphingomonas prati</name>
    <dbReference type="NCBI Taxonomy" id="1843237"/>
    <lineage>
        <taxon>Bacteria</taxon>
        <taxon>Pseudomonadati</taxon>
        <taxon>Pseudomonadota</taxon>
        <taxon>Alphaproteobacteria</taxon>
        <taxon>Sphingomonadales</taxon>
        <taxon>Sphingomonadaceae</taxon>
        <taxon>Sphingomonas</taxon>
    </lineage>
</organism>
<dbReference type="OrthoDB" id="9800680at2"/>
<dbReference type="SUPFAM" id="SSF51182">
    <property type="entry name" value="RmlC-like cupins"/>
    <property type="match status" value="1"/>
</dbReference>
<evidence type="ECO:0000313" key="8">
    <source>
        <dbReference type="EMBL" id="MBB5729835.1"/>
    </source>
</evidence>
<dbReference type="GO" id="GO:0008830">
    <property type="term" value="F:dTDP-4-dehydrorhamnose 3,5-epimerase activity"/>
    <property type="evidence" value="ECO:0007669"/>
    <property type="project" value="UniProtKB-UniRule"/>
</dbReference>
<dbReference type="NCBIfam" id="TIGR01221">
    <property type="entry name" value="rmlC"/>
    <property type="match status" value="1"/>
</dbReference>
<accession>A0A7W9BTR1</accession>
<gene>
    <name evidence="8" type="ORF">FHS99_002331</name>
</gene>
<comment type="subunit">
    <text evidence="7">Homodimer.</text>
</comment>
<feature type="active site" description="Proton acceptor" evidence="5">
    <location>
        <position position="57"/>
    </location>
</feature>
<dbReference type="RefSeq" id="WP_157176012.1">
    <property type="nucleotide sequence ID" value="NZ_BMJP01000003.1"/>
</dbReference>
<proteinExistence type="inferred from homology"/>
<feature type="active site" description="Proton donor" evidence="5">
    <location>
        <position position="127"/>
    </location>
</feature>
<evidence type="ECO:0000256" key="3">
    <source>
        <dbReference type="ARBA" id="ARBA00012098"/>
    </source>
</evidence>
<dbReference type="InterPro" id="IPR011051">
    <property type="entry name" value="RmlC_Cupin_sf"/>
</dbReference>
<dbReference type="GO" id="GO:0005829">
    <property type="term" value="C:cytosol"/>
    <property type="evidence" value="ECO:0007669"/>
    <property type="project" value="TreeGrafter"/>
</dbReference>
<keyword evidence="7 8" id="KW-0413">Isomerase</keyword>
<dbReference type="GO" id="GO:0000271">
    <property type="term" value="P:polysaccharide biosynthetic process"/>
    <property type="evidence" value="ECO:0007669"/>
    <property type="project" value="TreeGrafter"/>
</dbReference>
<comment type="caution">
    <text evidence="8">The sequence shown here is derived from an EMBL/GenBank/DDBJ whole genome shotgun (WGS) entry which is preliminary data.</text>
</comment>
<evidence type="ECO:0000256" key="4">
    <source>
        <dbReference type="ARBA" id="ARBA00019595"/>
    </source>
</evidence>
<comment type="function">
    <text evidence="2 7">Catalyzes the epimerization of the C3' and C5'positions of dTDP-6-deoxy-D-xylo-4-hexulose, forming dTDP-6-deoxy-L-lyxo-4-hexulose.</text>
</comment>
<comment type="catalytic activity">
    <reaction evidence="1 7">
        <text>dTDP-4-dehydro-6-deoxy-alpha-D-glucose = dTDP-4-dehydro-beta-L-rhamnose</text>
        <dbReference type="Rhea" id="RHEA:16969"/>
        <dbReference type="ChEBI" id="CHEBI:57649"/>
        <dbReference type="ChEBI" id="CHEBI:62830"/>
        <dbReference type="EC" id="5.1.3.13"/>
    </reaction>
</comment>
<dbReference type="InterPro" id="IPR014710">
    <property type="entry name" value="RmlC-like_jellyroll"/>
</dbReference>
<comment type="pathway">
    <text evidence="7">Carbohydrate biosynthesis; dTDP-L-rhamnose biosynthesis.</text>
</comment>
<dbReference type="Gene3D" id="2.60.120.10">
    <property type="entry name" value="Jelly Rolls"/>
    <property type="match status" value="1"/>
</dbReference>
<dbReference type="AlphaFoldDB" id="A0A7W9BTR1"/>
<protein>
    <recommendedName>
        <fullName evidence="4 7">dTDP-4-dehydrorhamnose 3,5-epimerase</fullName>
        <ecNumber evidence="3 7">5.1.3.13</ecNumber>
    </recommendedName>
    <alternativeName>
        <fullName evidence="7">Thymidine diphospho-4-keto-rhamnose 3,5-epimerase</fullName>
    </alternativeName>
</protein>
<sequence>MTGSPVRLIHTRRFGDDRGWFSETYRVDKLAAEGITETFVQDNQSYSVHTGTIRGIHFQKPPMAQGKLVRCVRGSIMDYAVDLRRGSPTYGQHLSARLDAQTGDQLWIPVGFGHAFVTLEPDVEVAYKVTRVYAPETEGGIRWDCPVIGIDWPLPPAGAALSAKDMILPSLSDFDSPFDYDGVPLGTLND</sequence>
<dbReference type="PANTHER" id="PTHR21047">
    <property type="entry name" value="DTDP-6-DEOXY-D-GLUCOSE-3,5 EPIMERASE"/>
    <property type="match status" value="1"/>
</dbReference>
<dbReference type="GO" id="GO:0019305">
    <property type="term" value="P:dTDP-rhamnose biosynthetic process"/>
    <property type="evidence" value="ECO:0007669"/>
    <property type="project" value="UniProtKB-UniRule"/>
</dbReference>
<name>A0A7W9BTR1_9SPHN</name>
<reference evidence="8 9" key="1">
    <citation type="submission" date="2020-08" db="EMBL/GenBank/DDBJ databases">
        <title>Genomic Encyclopedia of Type Strains, Phase IV (KMG-IV): sequencing the most valuable type-strain genomes for metagenomic binning, comparative biology and taxonomic classification.</title>
        <authorList>
            <person name="Goeker M."/>
        </authorList>
    </citation>
    <scope>NUCLEOTIDE SEQUENCE [LARGE SCALE GENOMIC DNA]</scope>
    <source>
        <strain evidence="8 9">DSM 103336</strain>
    </source>
</reference>
<dbReference type="EC" id="5.1.3.13" evidence="3 7"/>
<dbReference type="UniPathway" id="UPA00124"/>
<evidence type="ECO:0000256" key="7">
    <source>
        <dbReference type="RuleBase" id="RU364069"/>
    </source>
</evidence>
<dbReference type="CDD" id="cd00438">
    <property type="entry name" value="cupin_RmlC"/>
    <property type="match status" value="1"/>
</dbReference>
<evidence type="ECO:0000256" key="5">
    <source>
        <dbReference type="PIRSR" id="PIRSR600888-1"/>
    </source>
</evidence>
<comment type="similarity">
    <text evidence="7">Belongs to the dTDP-4-dehydrorhamnose 3,5-epimerase family.</text>
</comment>